<sequence>MKTEFQKIVCALFFMVLSISTSFKIHAQGNDLPKARSDFWNHVQIGGGIGASFGSGYTDITLAPGAIYNFNQYFSAGVGLNGSFVQYKRYSALVREYESWIYGGSIIGLAQPIPQIQLSVELEQLRVNTTFDTYSDGKIHDDFWSTGLFFGAGFRTQNVTIGLRYNVLHDSDKAVYAEPWMPFIRVYF</sequence>
<dbReference type="Gene3D" id="2.40.160.60">
    <property type="entry name" value="Outer membrane protein transport protein (OMPP1/FadL/TodX)"/>
    <property type="match status" value="1"/>
</dbReference>
<organism evidence="2 3">
    <name type="scientific">Flavobacterium silvaticum</name>
    <dbReference type="NCBI Taxonomy" id="1852020"/>
    <lineage>
        <taxon>Bacteria</taxon>
        <taxon>Pseudomonadati</taxon>
        <taxon>Bacteroidota</taxon>
        <taxon>Flavobacteriia</taxon>
        <taxon>Flavobacteriales</taxon>
        <taxon>Flavobacteriaceae</taxon>
        <taxon>Flavobacterium</taxon>
    </lineage>
</organism>
<evidence type="ECO:0000256" key="1">
    <source>
        <dbReference type="SAM" id="SignalP"/>
    </source>
</evidence>
<feature type="signal peptide" evidence="1">
    <location>
        <begin position="1"/>
        <end position="27"/>
    </location>
</feature>
<evidence type="ECO:0000313" key="3">
    <source>
        <dbReference type="Proteomes" id="UP000712080"/>
    </source>
</evidence>
<gene>
    <name evidence="2" type="ORF">G6047_11610</name>
</gene>
<dbReference type="AlphaFoldDB" id="A0A972JG49"/>
<name>A0A972JG49_9FLAO</name>
<comment type="caution">
    <text evidence="2">The sequence shown here is derived from an EMBL/GenBank/DDBJ whole genome shotgun (WGS) entry which is preliminary data.</text>
</comment>
<dbReference type="EMBL" id="JAAMPU010000106">
    <property type="protein sequence ID" value="NMH28679.1"/>
    <property type="molecule type" value="Genomic_DNA"/>
</dbReference>
<protein>
    <recommendedName>
        <fullName evidence="4">Alpha-ketoglutarate decarboxylase</fullName>
    </recommendedName>
</protein>
<evidence type="ECO:0000313" key="2">
    <source>
        <dbReference type="EMBL" id="NMH28679.1"/>
    </source>
</evidence>
<dbReference type="RefSeq" id="WP_169527782.1">
    <property type="nucleotide sequence ID" value="NZ_JAAMPU010000106.1"/>
</dbReference>
<accession>A0A972JG49</accession>
<reference evidence="2" key="1">
    <citation type="submission" date="2020-02" db="EMBL/GenBank/DDBJ databases">
        <title>Flavobacterium sp. genome.</title>
        <authorList>
            <person name="Jung H.S."/>
            <person name="Baek J.H."/>
            <person name="Jeon C.O."/>
        </authorList>
    </citation>
    <scope>NUCLEOTIDE SEQUENCE</scope>
    <source>
        <strain evidence="2">SE-s28</strain>
    </source>
</reference>
<proteinExistence type="predicted"/>
<keyword evidence="3" id="KW-1185">Reference proteome</keyword>
<dbReference type="Proteomes" id="UP000712080">
    <property type="component" value="Unassembled WGS sequence"/>
</dbReference>
<feature type="chain" id="PRO_5037470292" description="Alpha-ketoglutarate decarboxylase" evidence="1">
    <location>
        <begin position="28"/>
        <end position="188"/>
    </location>
</feature>
<keyword evidence="1" id="KW-0732">Signal</keyword>
<evidence type="ECO:0008006" key="4">
    <source>
        <dbReference type="Google" id="ProtNLM"/>
    </source>
</evidence>